<dbReference type="InterPro" id="IPR052288">
    <property type="entry name" value="GH45_Enzymes"/>
</dbReference>
<evidence type="ECO:0000256" key="1">
    <source>
        <dbReference type="ARBA" id="ARBA00000966"/>
    </source>
</evidence>
<comment type="catalytic activity">
    <reaction evidence="1 9">
        <text>Endohydrolysis of (1-&gt;4)-beta-D-glucosidic linkages in cellulose, lichenin and cereal beta-D-glucans.</text>
        <dbReference type="EC" id="3.2.1.4"/>
    </reaction>
</comment>
<keyword evidence="8" id="KW-0624">Polysaccharide degradation</keyword>
<gene>
    <name evidence="12" type="ORF">DIABBA_LOCUS3816</name>
</gene>
<evidence type="ECO:0000256" key="9">
    <source>
        <dbReference type="PROSITE-ProRule" id="PRU10069"/>
    </source>
</evidence>
<evidence type="ECO:0000256" key="10">
    <source>
        <dbReference type="SAM" id="SignalP"/>
    </source>
</evidence>
<keyword evidence="10" id="KW-0732">Signal</keyword>
<dbReference type="InterPro" id="IPR000334">
    <property type="entry name" value="Glyco_hydro_45"/>
</dbReference>
<evidence type="ECO:0000256" key="3">
    <source>
        <dbReference type="ARBA" id="ARBA00012601"/>
    </source>
</evidence>
<evidence type="ECO:0000313" key="13">
    <source>
        <dbReference type="Proteomes" id="UP001153709"/>
    </source>
</evidence>
<keyword evidence="4" id="KW-0378">Hydrolase</keyword>
<dbReference type="InterPro" id="IPR036908">
    <property type="entry name" value="RlpA-like_sf"/>
</dbReference>
<feature type="signal peptide" evidence="10">
    <location>
        <begin position="1"/>
        <end position="16"/>
    </location>
</feature>
<proteinExistence type="inferred from homology"/>
<dbReference type="PANTHER" id="PTHR39730:SF1">
    <property type="entry name" value="ENDOGLUCANASE 1"/>
    <property type="match status" value="1"/>
</dbReference>
<dbReference type="OrthoDB" id="10035502at2759"/>
<comment type="similarity">
    <text evidence="2">Belongs to the glycosyl hydrolase 45 (cellulase K) family.</text>
</comment>
<dbReference type="GO" id="GO:0030245">
    <property type="term" value="P:cellulose catabolic process"/>
    <property type="evidence" value="ECO:0007669"/>
    <property type="project" value="UniProtKB-KW"/>
</dbReference>
<dbReference type="SUPFAM" id="SSF50685">
    <property type="entry name" value="Barwin-like endoglucanases"/>
    <property type="match status" value="1"/>
</dbReference>
<dbReference type="EMBL" id="OU898277">
    <property type="protein sequence ID" value="CAG9830082.1"/>
    <property type="molecule type" value="Genomic_DNA"/>
</dbReference>
<dbReference type="AlphaFoldDB" id="A0A9N9SV65"/>
<keyword evidence="5" id="KW-0136">Cellulose degradation</keyword>
<keyword evidence="13" id="KW-1185">Reference proteome</keyword>
<keyword evidence="7" id="KW-0326">Glycosidase</keyword>
<evidence type="ECO:0000256" key="2">
    <source>
        <dbReference type="ARBA" id="ARBA00007793"/>
    </source>
</evidence>
<dbReference type="Pfam" id="PF02015">
    <property type="entry name" value="Glyco_hydro_45"/>
    <property type="match status" value="1"/>
</dbReference>
<evidence type="ECO:0000256" key="7">
    <source>
        <dbReference type="ARBA" id="ARBA00023295"/>
    </source>
</evidence>
<evidence type="ECO:0000256" key="5">
    <source>
        <dbReference type="ARBA" id="ARBA00023001"/>
    </source>
</evidence>
<protein>
    <recommendedName>
        <fullName evidence="3 9">Cellulase</fullName>
        <ecNumber evidence="3 9">3.2.1.4</ecNumber>
    </recommendedName>
</protein>
<dbReference type="PROSITE" id="PS01140">
    <property type="entry name" value="GLYCOSYL_HYDROL_F45"/>
    <property type="match status" value="1"/>
</dbReference>
<feature type="domain" description="Glycosyl hydrolases family 45 active site" evidence="11">
    <location>
        <begin position="44"/>
        <end position="55"/>
    </location>
</feature>
<evidence type="ECO:0000256" key="6">
    <source>
        <dbReference type="ARBA" id="ARBA00023277"/>
    </source>
</evidence>
<keyword evidence="6" id="KW-0119">Carbohydrate metabolism</keyword>
<feature type="chain" id="PRO_5040450341" description="Cellulase" evidence="10">
    <location>
        <begin position="17"/>
        <end position="231"/>
    </location>
</feature>
<evidence type="ECO:0000256" key="8">
    <source>
        <dbReference type="ARBA" id="ARBA00023326"/>
    </source>
</evidence>
<name>A0A9N9SV65_DIABA</name>
<dbReference type="PANTHER" id="PTHR39730">
    <property type="entry name" value="ENDOGLUCANASE 1"/>
    <property type="match status" value="1"/>
</dbReference>
<evidence type="ECO:0000256" key="4">
    <source>
        <dbReference type="ARBA" id="ARBA00022801"/>
    </source>
</evidence>
<dbReference type="Proteomes" id="UP001153709">
    <property type="component" value="Chromosome 2"/>
</dbReference>
<organism evidence="12 13">
    <name type="scientific">Diabrotica balteata</name>
    <name type="common">Banded cucumber beetle</name>
    <dbReference type="NCBI Taxonomy" id="107213"/>
    <lineage>
        <taxon>Eukaryota</taxon>
        <taxon>Metazoa</taxon>
        <taxon>Ecdysozoa</taxon>
        <taxon>Arthropoda</taxon>
        <taxon>Hexapoda</taxon>
        <taxon>Insecta</taxon>
        <taxon>Pterygota</taxon>
        <taxon>Neoptera</taxon>
        <taxon>Endopterygota</taxon>
        <taxon>Coleoptera</taxon>
        <taxon>Polyphaga</taxon>
        <taxon>Cucujiformia</taxon>
        <taxon>Chrysomeloidea</taxon>
        <taxon>Chrysomelidae</taxon>
        <taxon>Galerucinae</taxon>
        <taxon>Diabroticina</taxon>
        <taxon>Diabroticites</taxon>
        <taxon>Diabrotica</taxon>
    </lineage>
</organism>
<sequence length="231" mass="26171">MKFVVAFLLLNVYALAEPLYTEPLEVGNVIIEKIPGGLSGSGTTTRYWDCCKPTCSWPGNVNYKTPVKSCQADGITAIDPETQSGCVGGAAYVCTNQAQRSVNDSIALVPIVFNESHMRDIPNFSIFDEGAARVTSKNHYVDRKIEIIERINKQLDQLYQENYHNCEYKNNESHLEYETNESLWKCEEDDLNNIKGRTFKIDLVDFQMQIVQHFLDAFAHLNSQVFITNNS</sequence>
<accession>A0A9N9SV65</accession>
<feature type="active site" description="Nucleophile" evidence="9">
    <location>
        <position position="49"/>
    </location>
</feature>
<dbReference type="GO" id="GO:0008810">
    <property type="term" value="F:cellulase activity"/>
    <property type="evidence" value="ECO:0007669"/>
    <property type="project" value="UniProtKB-EC"/>
</dbReference>
<dbReference type="EC" id="3.2.1.4" evidence="3 9"/>
<evidence type="ECO:0000313" key="12">
    <source>
        <dbReference type="EMBL" id="CAG9830082.1"/>
    </source>
</evidence>
<evidence type="ECO:0000259" key="11">
    <source>
        <dbReference type="PROSITE" id="PS01140"/>
    </source>
</evidence>
<dbReference type="Gene3D" id="2.40.40.10">
    <property type="entry name" value="RlpA-like domain"/>
    <property type="match status" value="1"/>
</dbReference>
<reference evidence="12" key="1">
    <citation type="submission" date="2022-01" db="EMBL/GenBank/DDBJ databases">
        <authorList>
            <person name="King R."/>
        </authorList>
    </citation>
    <scope>NUCLEOTIDE SEQUENCE</scope>
</reference>